<organism evidence="2 3">
    <name type="scientific">Lyophyllum shimeji</name>
    <name type="common">Hon-shimeji</name>
    <name type="synonym">Tricholoma shimeji</name>
    <dbReference type="NCBI Taxonomy" id="47721"/>
    <lineage>
        <taxon>Eukaryota</taxon>
        <taxon>Fungi</taxon>
        <taxon>Dikarya</taxon>
        <taxon>Basidiomycota</taxon>
        <taxon>Agaricomycotina</taxon>
        <taxon>Agaricomycetes</taxon>
        <taxon>Agaricomycetidae</taxon>
        <taxon>Agaricales</taxon>
        <taxon>Tricholomatineae</taxon>
        <taxon>Lyophyllaceae</taxon>
        <taxon>Lyophyllum</taxon>
    </lineage>
</organism>
<dbReference type="Gene3D" id="2.160.20.10">
    <property type="entry name" value="Single-stranded right-handed beta-helix, Pectin lyase-like"/>
    <property type="match status" value="1"/>
</dbReference>
<dbReference type="GO" id="GO:0030599">
    <property type="term" value="F:pectinesterase activity"/>
    <property type="evidence" value="ECO:0007669"/>
    <property type="project" value="TreeGrafter"/>
</dbReference>
<keyword evidence="1" id="KW-0732">Signal</keyword>
<protein>
    <recommendedName>
        <fullName evidence="4">Pectinesterase</fullName>
    </recommendedName>
</protein>
<evidence type="ECO:0008006" key="4">
    <source>
        <dbReference type="Google" id="ProtNLM"/>
    </source>
</evidence>
<dbReference type="InterPro" id="IPR011050">
    <property type="entry name" value="Pectin_lyase_fold/virulence"/>
</dbReference>
<dbReference type="OrthoDB" id="3051535at2759"/>
<accession>A0A9P3ULX4</accession>
<evidence type="ECO:0000313" key="2">
    <source>
        <dbReference type="EMBL" id="GLB38093.1"/>
    </source>
</evidence>
<proteinExistence type="predicted"/>
<name>A0A9P3ULX4_LYOSH</name>
<gene>
    <name evidence="2" type="ORF">LshimejAT787_0411440</name>
</gene>
<sequence>MARRSSPLLVLFFVFLATLLGANARAIEKRASSTSPPSGAIVVRQSGTQSGEFSTVQAAVNSLPNDSSARTIFIYPGTYNEQVYISRAGKTTLSSGKRRGLSRRLSRLWKDTKSRKLGKTSHFSKTYCLVTFKCDR</sequence>
<dbReference type="SUPFAM" id="SSF51126">
    <property type="entry name" value="Pectin lyase-like"/>
    <property type="match status" value="1"/>
</dbReference>
<dbReference type="PANTHER" id="PTHR31321">
    <property type="entry name" value="ACYL-COA THIOESTER HYDROLASE YBHC-RELATED"/>
    <property type="match status" value="1"/>
</dbReference>
<comment type="caution">
    <text evidence="2">The sequence shown here is derived from an EMBL/GenBank/DDBJ whole genome shotgun (WGS) entry which is preliminary data.</text>
</comment>
<reference evidence="2" key="1">
    <citation type="submission" date="2022-07" db="EMBL/GenBank/DDBJ databases">
        <title>The genome of Lyophyllum shimeji provides insight into the initial evolution of ectomycorrhizal fungal genome.</title>
        <authorList>
            <person name="Kobayashi Y."/>
            <person name="Shibata T."/>
            <person name="Hirakawa H."/>
            <person name="Shigenobu S."/>
            <person name="Nishiyama T."/>
            <person name="Yamada A."/>
            <person name="Hasebe M."/>
            <person name="Kawaguchi M."/>
        </authorList>
    </citation>
    <scope>NUCLEOTIDE SEQUENCE</scope>
    <source>
        <strain evidence="2">AT787</strain>
    </source>
</reference>
<dbReference type="Proteomes" id="UP001063166">
    <property type="component" value="Unassembled WGS sequence"/>
</dbReference>
<dbReference type="GO" id="GO:0045490">
    <property type="term" value="P:pectin catabolic process"/>
    <property type="evidence" value="ECO:0007669"/>
    <property type="project" value="TreeGrafter"/>
</dbReference>
<dbReference type="InterPro" id="IPR012334">
    <property type="entry name" value="Pectin_lyas_fold"/>
</dbReference>
<keyword evidence="3" id="KW-1185">Reference proteome</keyword>
<dbReference type="AlphaFoldDB" id="A0A9P3ULX4"/>
<dbReference type="EMBL" id="BRPK01000004">
    <property type="protein sequence ID" value="GLB38093.1"/>
    <property type="molecule type" value="Genomic_DNA"/>
</dbReference>
<dbReference type="PANTHER" id="PTHR31321:SF57">
    <property type="entry name" value="PECTINESTERASE 53-RELATED"/>
    <property type="match status" value="1"/>
</dbReference>
<evidence type="ECO:0000256" key="1">
    <source>
        <dbReference type="SAM" id="SignalP"/>
    </source>
</evidence>
<feature type="chain" id="PRO_5040127517" description="Pectinesterase" evidence="1">
    <location>
        <begin position="25"/>
        <end position="136"/>
    </location>
</feature>
<feature type="signal peptide" evidence="1">
    <location>
        <begin position="1"/>
        <end position="24"/>
    </location>
</feature>
<evidence type="ECO:0000313" key="3">
    <source>
        <dbReference type="Proteomes" id="UP001063166"/>
    </source>
</evidence>